<sequence>MCRVSPTLKQLSRELNFHLKQGAYCLYHSDRLVVHSPHHNPLKDTSITQGGANVEGDNAAAEEQSQHATLEVANAAATHEVTVDAAAIPQCIIAAGVKKRDVTAHVSQNAAANSLPPCITSLSTGNKQHEAAIEAEVQHFAAAGMEKNSPEAVRAKGLEMWLLNRLLFQP</sequence>
<proteinExistence type="predicted"/>
<reference evidence="2 3" key="1">
    <citation type="submission" date="2024-11" db="EMBL/GenBank/DDBJ databases">
        <title>A near-complete genome assembly of Cinchona calisaya.</title>
        <authorList>
            <person name="Lian D.C."/>
            <person name="Zhao X.W."/>
            <person name="Wei L."/>
        </authorList>
    </citation>
    <scope>NUCLEOTIDE SEQUENCE [LARGE SCALE GENOMIC DNA]</scope>
    <source>
        <tissue evidence="2">Nenye</tissue>
    </source>
</reference>
<keyword evidence="3" id="KW-1185">Reference proteome</keyword>
<feature type="region of interest" description="Disordered" evidence="1">
    <location>
        <begin position="37"/>
        <end position="63"/>
    </location>
</feature>
<accession>A0ABD2YL27</accession>
<comment type="caution">
    <text evidence="2">The sequence shown here is derived from an EMBL/GenBank/DDBJ whole genome shotgun (WGS) entry which is preliminary data.</text>
</comment>
<name>A0ABD2YL27_9GENT</name>
<evidence type="ECO:0000256" key="1">
    <source>
        <dbReference type="SAM" id="MobiDB-lite"/>
    </source>
</evidence>
<protein>
    <submittedName>
        <fullName evidence="2">Uncharacterized protein</fullName>
    </submittedName>
</protein>
<gene>
    <name evidence="2" type="ORF">ACH5RR_032262</name>
</gene>
<dbReference type="EMBL" id="JBJUIK010000013">
    <property type="protein sequence ID" value="KAL3506880.1"/>
    <property type="molecule type" value="Genomic_DNA"/>
</dbReference>
<organism evidence="2 3">
    <name type="scientific">Cinchona calisaya</name>
    <dbReference type="NCBI Taxonomy" id="153742"/>
    <lineage>
        <taxon>Eukaryota</taxon>
        <taxon>Viridiplantae</taxon>
        <taxon>Streptophyta</taxon>
        <taxon>Embryophyta</taxon>
        <taxon>Tracheophyta</taxon>
        <taxon>Spermatophyta</taxon>
        <taxon>Magnoliopsida</taxon>
        <taxon>eudicotyledons</taxon>
        <taxon>Gunneridae</taxon>
        <taxon>Pentapetalae</taxon>
        <taxon>asterids</taxon>
        <taxon>lamiids</taxon>
        <taxon>Gentianales</taxon>
        <taxon>Rubiaceae</taxon>
        <taxon>Cinchonoideae</taxon>
        <taxon>Cinchoneae</taxon>
        <taxon>Cinchona</taxon>
    </lineage>
</organism>
<evidence type="ECO:0000313" key="2">
    <source>
        <dbReference type="EMBL" id="KAL3506880.1"/>
    </source>
</evidence>
<evidence type="ECO:0000313" key="3">
    <source>
        <dbReference type="Proteomes" id="UP001630127"/>
    </source>
</evidence>
<dbReference type="Proteomes" id="UP001630127">
    <property type="component" value="Unassembled WGS sequence"/>
</dbReference>
<dbReference type="AlphaFoldDB" id="A0ABD2YL27"/>